<feature type="compositionally biased region" description="Basic and acidic residues" evidence="1">
    <location>
        <begin position="31"/>
        <end position="41"/>
    </location>
</feature>
<sequence>MSAHIRVGRPDVEPSAPSHTKGVGAGNARGNYDKQRGHLPDGRSTAARSTGINPRSREPIAPGMPNLSPA</sequence>
<reference evidence="3" key="1">
    <citation type="journal article" date="2019" name="Int. J. Syst. Evol. Microbiol.">
        <title>The Global Catalogue of Microorganisms (GCM) 10K type strain sequencing project: providing services to taxonomists for standard genome sequencing and annotation.</title>
        <authorList>
            <consortium name="The Broad Institute Genomics Platform"/>
            <consortium name="The Broad Institute Genome Sequencing Center for Infectious Disease"/>
            <person name="Wu L."/>
            <person name="Ma J."/>
        </authorList>
    </citation>
    <scope>NUCLEOTIDE SEQUENCE [LARGE SCALE GENOMIC DNA]</scope>
    <source>
        <strain evidence="3">JCM 18304</strain>
    </source>
</reference>
<evidence type="ECO:0000313" key="2">
    <source>
        <dbReference type="EMBL" id="GAA5195557.1"/>
    </source>
</evidence>
<keyword evidence="3" id="KW-1185">Reference proteome</keyword>
<accession>A0ABP9SGY8</accession>
<name>A0ABP9SGY8_9ACTN</name>
<dbReference type="Proteomes" id="UP001501570">
    <property type="component" value="Unassembled WGS sequence"/>
</dbReference>
<feature type="region of interest" description="Disordered" evidence="1">
    <location>
        <begin position="1"/>
        <end position="70"/>
    </location>
</feature>
<comment type="caution">
    <text evidence="2">The sequence shown here is derived from an EMBL/GenBank/DDBJ whole genome shotgun (WGS) entry which is preliminary data.</text>
</comment>
<evidence type="ECO:0000256" key="1">
    <source>
        <dbReference type="SAM" id="MobiDB-lite"/>
    </source>
</evidence>
<proteinExistence type="predicted"/>
<dbReference type="RefSeq" id="WP_345635690.1">
    <property type="nucleotide sequence ID" value="NZ_BAABJQ010000024.1"/>
</dbReference>
<organism evidence="2 3">
    <name type="scientific">Rugosimonospora acidiphila</name>
    <dbReference type="NCBI Taxonomy" id="556531"/>
    <lineage>
        <taxon>Bacteria</taxon>
        <taxon>Bacillati</taxon>
        <taxon>Actinomycetota</taxon>
        <taxon>Actinomycetes</taxon>
        <taxon>Micromonosporales</taxon>
        <taxon>Micromonosporaceae</taxon>
        <taxon>Rugosimonospora</taxon>
    </lineage>
</organism>
<evidence type="ECO:0000313" key="3">
    <source>
        <dbReference type="Proteomes" id="UP001501570"/>
    </source>
</evidence>
<protein>
    <submittedName>
        <fullName evidence="2">Uncharacterized protein</fullName>
    </submittedName>
</protein>
<gene>
    <name evidence="2" type="ORF">GCM10023322_62500</name>
</gene>
<dbReference type="EMBL" id="BAABJQ010000024">
    <property type="protein sequence ID" value="GAA5195557.1"/>
    <property type="molecule type" value="Genomic_DNA"/>
</dbReference>